<comment type="caution">
    <text evidence="3">The sequence shown here is derived from an EMBL/GenBank/DDBJ whole genome shotgun (WGS) entry which is preliminary data.</text>
</comment>
<evidence type="ECO:0000313" key="4">
    <source>
        <dbReference type="Proteomes" id="UP001556367"/>
    </source>
</evidence>
<evidence type="ECO:0000256" key="1">
    <source>
        <dbReference type="SAM" id="MobiDB-lite"/>
    </source>
</evidence>
<proteinExistence type="predicted"/>
<feature type="compositionally biased region" description="Polar residues" evidence="1">
    <location>
        <begin position="157"/>
        <end position="172"/>
    </location>
</feature>
<protein>
    <submittedName>
        <fullName evidence="3">Uncharacterized protein</fullName>
    </submittedName>
</protein>
<keyword evidence="2" id="KW-1133">Transmembrane helix</keyword>
<evidence type="ECO:0000256" key="2">
    <source>
        <dbReference type="SAM" id="Phobius"/>
    </source>
</evidence>
<keyword evidence="4" id="KW-1185">Reference proteome</keyword>
<sequence>MFGLSPNLFHHFFAHIIFSRNPLARMQSSNQVLPSTSPSSNNATAFAYPYDRGLLAVAEEEEKKARSSNFHRNHAPAIETLDPISNQRRSFWRSPRGIMLGIVVLILLIGAIIAGAVAGTTHRKSQNGSGQPVGGQEGSPTSTSRTISFTRTLSSSPTFSGTIASLPLTSQPVGGGGAPA</sequence>
<dbReference type="Proteomes" id="UP001556367">
    <property type="component" value="Unassembled WGS sequence"/>
</dbReference>
<gene>
    <name evidence="3" type="ORF">HGRIS_012465</name>
</gene>
<reference evidence="4" key="1">
    <citation type="submission" date="2024-06" db="EMBL/GenBank/DDBJ databases">
        <title>Multi-omics analyses provide insights into the biosynthesis of the anticancer antibiotic pleurotin in Hohenbuehelia grisea.</title>
        <authorList>
            <person name="Weaver J.A."/>
            <person name="Alberti F."/>
        </authorList>
    </citation>
    <scope>NUCLEOTIDE SEQUENCE [LARGE SCALE GENOMIC DNA]</scope>
    <source>
        <strain evidence="4">T-177</strain>
    </source>
</reference>
<evidence type="ECO:0000313" key="3">
    <source>
        <dbReference type="EMBL" id="KAL0946206.1"/>
    </source>
</evidence>
<accession>A0ABR3ISB9</accession>
<keyword evidence="2" id="KW-0472">Membrane</keyword>
<organism evidence="3 4">
    <name type="scientific">Hohenbuehelia grisea</name>
    <dbReference type="NCBI Taxonomy" id="104357"/>
    <lineage>
        <taxon>Eukaryota</taxon>
        <taxon>Fungi</taxon>
        <taxon>Dikarya</taxon>
        <taxon>Basidiomycota</taxon>
        <taxon>Agaricomycotina</taxon>
        <taxon>Agaricomycetes</taxon>
        <taxon>Agaricomycetidae</taxon>
        <taxon>Agaricales</taxon>
        <taxon>Pleurotineae</taxon>
        <taxon>Pleurotaceae</taxon>
        <taxon>Hohenbuehelia</taxon>
    </lineage>
</organism>
<keyword evidence="2" id="KW-0812">Transmembrane</keyword>
<name>A0ABR3ISB9_9AGAR</name>
<dbReference type="EMBL" id="JASNQZ010000015">
    <property type="protein sequence ID" value="KAL0946206.1"/>
    <property type="molecule type" value="Genomic_DNA"/>
</dbReference>
<feature type="region of interest" description="Disordered" evidence="1">
    <location>
        <begin position="122"/>
        <end position="180"/>
    </location>
</feature>
<feature type="compositionally biased region" description="Low complexity" evidence="1">
    <location>
        <begin position="139"/>
        <end position="156"/>
    </location>
</feature>
<feature type="transmembrane region" description="Helical" evidence="2">
    <location>
        <begin position="98"/>
        <end position="119"/>
    </location>
</feature>